<keyword evidence="4 10" id="KW-0808">Transferase</keyword>
<dbReference type="NCBIfam" id="TIGR00174">
    <property type="entry name" value="miaA"/>
    <property type="match status" value="1"/>
</dbReference>
<evidence type="ECO:0000256" key="11">
    <source>
        <dbReference type="RuleBase" id="RU003783"/>
    </source>
</evidence>
<sequence length="298" mass="33747">MKKLLVILGPTASGKTRLSVEVAKRINGVIISADSRQVFRGMDVGTGKDLDVYGDVSHRLIDIREAGDVYHVSQYREDFRKALDTICAAGKQPILCGGTGLYIQSVIQDFAYSDVPVNPALRSELAVMSIEALRVRLGQLVLPTGFTADVSTRKRVIRAVEIAHWCEANALPMQTAIPKAVVFGLNPPVEQRRQRITNRLQQRLDAGLVDEVRGLLQKGVPAERLKYYGLEYKFTTQYLLGELDYPTFFARLNTEIHRYAKRQMTYFRKMEKDGIRIQWLKEGPVEEQCTFILASWLR</sequence>
<keyword evidence="7 10" id="KW-0067">ATP-binding</keyword>
<dbReference type="EMBL" id="JBHRTA010000016">
    <property type="protein sequence ID" value="MFC3197176.1"/>
    <property type="molecule type" value="Genomic_DNA"/>
</dbReference>
<accession>A0ABV7JGN4</accession>
<feature type="binding site" evidence="10">
    <location>
        <begin position="11"/>
        <end position="16"/>
    </location>
    <ligand>
        <name>substrate</name>
    </ligand>
</feature>
<feature type="region of interest" description="Interaction with substrate tRNA" evidence="10">
    <location>
        <begin position="34"/>
        <end position="37"/>
    </location>
</feature>
<keyword evidence="8 10" id="KW-0460">Magnesium</keyword>
<evidence type="ECO:0000256" key="1">
    <source>
        <dbReference type="ARBA" id="ARBA00001946"/>
    </source>
</evidence>
<comment type="subunit">
    <text evidence="10">Monomer.</text>
</comment>
<evidence type="ECO:0000256" key="4">
    <source>
        <dbReference type="ARBA" id="ARBA00022679"/>
    </source>
</evidence>
<gene>
    <name evidence="10 14" type="primary">miaA</name>
    <name evidence="14" type="ORF">ACFOET_06100</name>
</gene>
<feature type="site" description="Interaction with substrate tRNA" evidence="10">
    <location>
        <position position="99"/>
    </location>
</feature>
<dbReference type="Gene3D" id="1.10.287.890">
    <property type="entry name" value="Crystal structure of tRNA isopentenylpyrophosphate transferase (bh2366) domain"/>
    <property type="match status" value="1"/>
</dbReference>
<evidence type="ECO:0000256" key="9">
    <source>
        <dbReference type="ARBA" id="ARBA00049563"/>
    </source>
</evidence>
<dbReference type="HAMAP" id="MF_00185">
    <property type="entry name" value="IPP_trans"/>
    <property type="match status" value="1"/>
</dbReference>
<dbReference type="PANTHER" id="PTHR11088:SF60">
    <property type="entry name" value="TRNA DIMETHYLALLYLTRANSFERASE"/>
    <property type="match status" value="1"/>
</dbReference>
<name>A0ABV7JGN4_9SPHI</name>
<dbReference type="SUPFAM" id="SSF52540">
    <property type="entry name" value="P-loop containing nucleoside triphosphate hydrolases"/>
    <property type="match status" value="1"/>
</dbReference>
<evidence type="ECO:0000256" key="12">
    <source>
        <dbReference type="RuleBase" id="RU003784"/>
    </source>
</evidence>
<evidence type="ECO:0000256" key="3">
    <source>
        <dbReference type="ARBA" id="ARBA00005842"/>
    </source>
</evidence>
<evidence type="ECO:0000256" key="13">
    <source>
        <dbReference type="RuleBase" id="RU003785"/>
    </source>
</evidence>
<evidence type="ECO:0000256" key="8">
    <source>
        <dbReference type="ARBA" id="ARBA00022842"/>
    </source>
</evidence>
<dbReference type="InterPro" id="IPR027417">
    <property type="entry name" value="P-loop_NTPase"/>
</dbReference>
<evidence type="ECO:0000256" key="10">
    <source>
        <dbReference type="HAMAP-Rule" id="MF_00185"/>
    </source>
</evidence>
<keyword evidence="6 10" id="KW-0547">Nucleotide-binding</keyword>
<dbReference type="InterPro" id="IPR039657">
    <property type="entry name" value="Dimethylallyltransferase"/>
</dbReference>
<evidence type="ECO:0000256" key="7">
    <source>
        <dbReference type="ARBA" id="ARBA00022840"/>
    </source>
</evidence>
<evidence type="ECO:0000313" key="15">
    <source>
        <dbReference type="Proteomes" id="UP001595526"/>
    </source>
</evidence>
<dbReference type="InterPro" id="IPR018022">
    <property type="entry name" value="IPT"/>
</dbReference>
<dbReference type="PANTHER" id="PTHR11088">
    <property type="entry name" value="TRNA DIMETHYLALLYLTRANSFERASE"/>
    <property type="match status" value="1"/>
</dbReference>
<feature type="site" description="Interaction with substrate tRNA" evidence="10">
    <location>
        <position position="122"/>
    </location>
</feature>
<comment type="similarity">
    <text evidence="3 10 13">Belongs to the IPP transferase family.</text>
</comment>
<evidence type="ECO:0000256" key="5">
    <source>
        <dbReference type="ARBA" id="ARBA00022694"/>
    </source>
</evidence>
<comment type="cofactor">
    <cofactor evidence="1 10">
        <name>Mg(2+)</name>
        <dbReference type="ChEBI" id="CHEBI:18420"/>
    </cofactor>
</comment>
<evidence type="ECO:0000256" key="2">
    <source>
        <dbReference type="ARBA" id="ARBA00003213"/>
    </source>
</evidence>
<dbReference type="EC" id="2.5.1.75" evidence="10"/>
<reference evidence="15" key="1">
    <citation type="journal article" date="2019" name="Int. J. Syst. Evol. Microbiol.">
        <title>The Global Catalogue of Microorganisms (GCM) 10K type strain sequencing project: providing services to taxonomists for standard genome sequencing and annotation.</title>
        <authorList>
            <consortium name="The Broad Institute Genomics Platform"/>
            <consortium name="The Broad Institute Genome Sequencing Center for Infectious Disease"/>
            <person name="Wu L."/>
            <person name="Ma J."/>
        </authorList>
    </citation>
    <scope>NUCLEOTIDE SEQUENCE [LARGE SCALE GENOMIC DNA]</scope>
    <source>
        <strain evidence="15">KCTC 52416</strain>
    </source>
</reference>
<dbReference type="Gene3D" id="3.40.50.300">
    <property type="entry name" value="P-loop containing nucleotide triphosphate hydrolases"/>
    <property type="match status" value="1"/>
</dbReference>
<evidence type="ECO:0000256" key="6">
    <source>
        <dbReference type="ARBA" id="ARBA00022741"/>
    </source>
</evidence>
<comment type="caution">
    <text evidence="10">Lacks conserved residue(s) required for the propagation of feature annotation.</text>
</comment>
<keyword evidence="5 10" id="KW-0819">tRNA processing</keyword>
<feature type="binding site" evidence="10">
    <location>
        <begin position="9"/>
        <end position="16"/>
    </location>
    <ligand>
        <name>ATP</name>
        <dbReference type="ChEBI" id="CHEBI:30616"/>
    </ligand>
</feature>
<dbReference type="RefSeq" id="WP_379020617.1">
    <property type="nucleotide sequence ID" value="NZ_JBHRTA010000016.1"/>
</dbReference>
<keyword evidence="15" id="KW-1185">Reference proteome</keyword>
<comment type="catalytic activity">
    <reaction evidence="9 10 11">
        <text>adenosine(37) in tRNA + dimethylallyl diphosphate = N(6)-dimethylallyladenosine(37) in tRNA + diphosphate</text>
        <dbReference type="Rhea" id="RHEA:26482"/>
        <dbReference type="Rhea" id="RHEA-COMP:10162"/>
        <dbReference type="Rhea" id="RHEA-COMP:10375"/>
        <dbReference type="ChEBI" id="CHEBI:33019"/>
        <dbReference type="ChEBI" id="CHEBI:57623"/>
        <dbReference type="ChEBI" id="CHEBI:74411"/>
        <dbReference type="ChEBI" id="CHEBI:74415"/>
        <dbReference type="EC" id="2.5.1.75"/>
    </reaction>
</comment>
<evidence type="ECO:0000313" key="14">
    <source>
        <dbReference type="EMBL" id="MFC3197176.1"/>
    </source>
</evidence>
<dbReference type="Pfam" id="PF01715">
    <property type="entry name" value="IPPT"/>
    <property type="match status" value="1"/>
</dbReference>
<dbReference type="GO" id="GO:0052381">
    <property type="term" value="F:tRNA dimethylallyltransferase activity"/>
    <property type="evidence" value="ECO:0007669"/>
    <property type="project" value="UniProtKB-EC"/>
</dbReference>
<proteinExistence type="inferred from homology"/>
<dbReference type="Proteomes" id="UP001595526">
    <property type="component" value="Unassembled WGS sequence"/>
</dbReference>
<comment type="function">
    <text evidence="2 10 12">Catalyzes the transfer of a dimethylallyl group onto the adenine at position 37 in tRNAs that read codons beginning with uridine, leading to the formation of N6-(dimethylallyl)adenosine (i(6)A).</text>
</comment>
<comment type="caution">
    <text evidence="14">The sequence shown here is derived from an EMBL/GenBank/DDBJ whole genome shotgun (WGS) entry which is preliminary data.</text>
</comment>
<organism evidence="14 15">
    <name type="scientific">Parapedobacter deserti</name>
    <dbReference type="NCBI Taxonomy" id="1912957"/>
    <lineage>
        <taxon>Bacteria</taxon>
        <taxon>Pseudomonadati</taxon>
        <taxon>Bacteroidota</taxon>
        <taxon>Sphingobacteriia</taxon>
        <taxon>Sphingobacteriales</taxon>
        <taxon>Sphingobacteriaceae</taxon>
        <taxon>Parapedobacter</taxon>
    </lineage>
</organism>
<protein>
    <recommendedName>
        <fullName evidence="10">tRNA dimethylallyltransferase</fullName>
        <ecNumber evidence="10">2.5.1.75</ecNumber>
    </recommendedName>
    <alternativeName>
        <fullName evidence="10">Dimethylallyl diphosphate:tRNA dimethylallyltransferase</fullName>
        <shortName evidence="10">DMAPP:tRNA dimethylallyltransferase</shortName>
        <shortName evidence="10">DMATase</shortName>
    </alternativeName>
    <alternativeName>
        <fullName evidence="10">Isopentenyl-diphosphate:tRNA isopentenyltransferase</fullName>
        <shortName evidence="10">IPP transferase</shortName>
        <shortName evidence="10">IPPT</shortName>
        <shortName evidence="10">IPTase</shortName>
    </alternativeName>
</protein>